<dbReference type="Proteomes" id="UP001162156">
    <property type="component" value="Unassembled WGS sequence"/>
</dbReference>
<dbReference type="InterPro" id="IPR036990">
    <property type="entry name" value="M14A-like_propep"/>
</dbReference>
<sequence length="63" mass="7099">MEKMWGGNATSIDILVKPDSIDKVNAILAQENIKYEVTIDDLQKAIDEENPPIVEENDDRKGK</sequence>
<dbReference type="Pfam" id="PF02244">
    <property type="entry name" value="Propep_M14"/>
    <property type="match status" value="1"/>
</dbReference>
<organism evidence="4 5">
    <name type="scientific">Rhamnusium bicolor</name>
    <dbReference type="NCBI Taxonomy" id="1586634"/>
    <lineage>
        <taxon>Eukaryota</taxon>
        <taxon>Metazoa</taxon>
        <taxon>Ecdysozoa</taxon>
        <taxon>Arthropoda</taxon>
        <taxon>Hexapoda</taxon>
        <taxon>Insecta</taxon>
        <taxon>Pterygota</taxon>
        <taxon>Neoptera</taxon>
        <taxon>Endopterygota</taxon>
        <taxon>Coleoptera</taxon>
        <taxon>Polyphaga</taxon>
        <taxon>Cucujiformia</taxon>
        <taxon>Chrysomeloidea</taxon>
        <taxon>Cerambycidae</taxon>
        <taxon>Lepturinae</taxon>
        <taxon>Rhagiini</taxon>
        <taxon>Rhamnusium</taxon>
    </lineage>
</organism>
<dbReference type="GO" id="GO:0046872">
    <property type="term" value="F:metal ion binding"/>
    <property type="evidence" value="ECO:0007669"/>
    <property type="project" value="UniProtKB-KW"/>
</dbReference>
<keyword evidence="5" id="KW-1185">Reference proteome</keyword>
<dbReference type="AlphaFoldDB" id="A0AAV8WNI2"/>
<dbReference type="InterPro" id="IPR003146">
    <property type="entry name" value="M14A_act_pep"/>
</dbReference>
<gene>
    <name evidence="4" type="ORF">NQ314_019657</name>
</gene>
<dbReference type="EMBL" id="JANEYF010005516">
    <property type="protein sequence ID" value="KAJ8927855.1"/>
    <property type="molecule type" value="Genomic_DNA"/>
</dbReference>
<name>A0AAV8WNI2_9CUCU</name>
<dbReference type="SUPFAM" id="SSF54897">
    <property type="entry name" value="Protease propeptides/inhibitors"/>
    <property type="match status" value="1"/>
</dbReference>
<feature type="domain" description="Carboxypeptidase activation peptide" evidence="3">
    <location>
        <begin position="8"/>
        <end position="49"/>
    </location>
</feature>
<evidence type="ECO:0000259" key="3">
    <source>
        <dbReference type="Pfam" id="PF02244"/>
    </source>
</evidence>
<accession>A0AAV8WNI2</accession>
<dbReference type="Gene3D" id="3.30.70.340">
    <property type="entry name" value="Metallocarboxypeptidase-like"/>
    <property type="match status" value="1"/>
</dbReference>
<reference evidence="4" key="1">
    <citation type="journal article" date="2023" name="Insect Mol. Biol.">
        <title>Genome sequencing provides insights into the evolution of gene families encoding plant cell wall-degrading enzymes in longhorned beetles.</title>
        <authorList>
            <person name="Shin N.R."/>
            <person name="Okamura Y."/>
            <person name="Kirsch R."/>
            <person name="Pauchet Y."/>
        </authorList>
    </citation>
    <scope>NUCLEOTIDE SEQUENCE</scope>
    <source>
        <strain evidence="4">RBIC_L_NR</strain>
    </source>
</reference>
<keyword evidence="1" id="KW-0479">Metal-binding</keyword>
<evidence type="ECO:0000313" key="4">
    <source>
        <dbReference type="EMBL" id="KAJ8927855.1"/>
    </source>
</evidence>
<keyword evidence="2" id="KW-0862">Zinc</keyword>
<evidence type="ECO:0000256" key="1">
    <source>
        <dbReference type="ARBA" id="ARBA00022723"/>
    </source>
</evidence>
<proteinExistence type="predicted"/>
<comment type="caution">
    <text evidence="4">The sequence shown here is derived from an EMBL/GenBank/DDBJ whole genome shotgun (WGS) entry which is preliminary data.</text>
</comment>
<evidence type="ECO:0000313" key="5">
    <source>
        <dbReference type="Proteomes" id="UP001162156"/>
    </source>
</evidence>
<protein>
    <recommendedName>
        <fullName evidence="3">Carboxypeptidase activation peptide domain-containing protein</fullName>
    </recommendedName>
</protein>
<evidence type="ECO:0000256" key="2">
    <source>
        <dbReference type="ARBA" id="ARBA00022833"/>
    </source>
</evidence>